<evidence type="ECO:0000313" key="5">
    <source>
        <dbReference type="EMBL" id="KAH6828239.1"/>
    </source>
</evidence>
<keyword evidence="6" id="KW-1185">Reference proteome</keyword>
<accession>A0AAD4J6U3</accession>
<evidence type="ECO:0000256" key="1">
    <source>
        <dbReference type="ARBA" id="ARBA00022723"/>
    </source>
</evidence>
<proteinExistence type="inferred from homology"/>
<dbReference type="AlphaFoldDB" id="A0AAD4J6U3"/>
<dbReference type="GO" id="GO:0016491">
    <property type="term" value="F:oxidoreductase activity"/>
    <property type="evidence" value="ECO:0007669"/>
    <property type="project" value="UniProtKB-KW"/>
</dbReference>
<dbReference type="InterPro" id="IPR027443">
    <property type="entry name" value="IPNS-like_sf"/>
</dbReference>
<keyword evidence="2 3" id="KW-0408">Iron</keyword>
<dbReference type="InterPro" id="IPR050295">
    <property type="entry name" value="Plant_2OG-oxidoreductases"/>
</dbReference>
<dbReference type="SUPFAM" id="SSF51197">
    <property type="entry name" value="Clavaminate synthase-like"/>
    <property type="match status" value="1"/>
</dbReference>
<dbReference type="GO" id="GO:0046872">
    <property type="term" value="F:metal ion binding"/>
    <property type="evidence" value="ECO:0007669"/>
    <property type="project" value="UniProtKB-KW"/>
</dbReference>
<dbReference type="InterPro" id="IPR044861">
    <property type="entry name" value="IPNS-like_FE2OG_OXY"/>
</dbReference>
<dbReference type="PANTHER" id="PTHR47991">
    <property type="entry name" value="OXOGLUTARATE/IRON-DEPENDENT DIOXYGENASE"/>
    <property type="match status" value="1"/>
</dbReference>
<evidence type="ECO:0000256" key="2">
    <source>
        <dbReference type="ARBA" id="ARBA00023004"/>
    </source>
</evidence>
<dbReference type="Proteomes" id="UP001190926">
    <property type="component" value="Unassembled WGS sequence"/>
</dbReference>
<dbReference type="Pfam" id="PF03171">
    <property type="entry name" value="2OG-FeII_Oxy"/>
    <property type="match status" value="1"/>
</dbReference>
<evidence type="ECO:0000256" key="3">
    <source>
        <dbReference type="RuleBase" id="RU003682"/>
    </source>
</evidence>
<keyword evidence="1 3" id="KW-0479">Metal-binding</keyword>
<organism evidence="5 6">
    <name type="scientific">Perilla frutescens var. hirtella</name>
    <name type="common">Perilla citriodora</name>
    <name type="synonym">Perilla setoyensis</name>
    <dbReference type="NCBI Taxonomy" id="608512"/>
    <lineage>
        <taxon>Eukaryota</taxon>
        <taxon>Viridiplantae</taxon>
        <taxon>Streptophyta</taxon>
        <taxon>Embryophyta</taxon>
        <taxon>Tracheophyta</taxon>
        <taxon>Spermatophyta</taxon>
        <taxon>Magnoliopsida</taxon>
        <taxon>eudicotyledons</taxon>
        <taxon>Gunneridae</taxon>
        <taxon>Pentapetalae</taxon>
        <taxon>asterids</taxon>
        <taxon>lamiids</taxon>
        <taxon>Lamiales</taxon>
        <taxon>Lamiaceae</taxon>
        <taxon>Nepetoideae</taxon>
        <taxon>Elsholtzieae</taxon>
        <taxon>Perilla</taxon>
    </lineage>
</organism>
<sequence length="310" mass="34554">MAAMIKNHESKWYNVESVPDCHIFGIEDRPGNESIPLCDTIPIIDLANSDTNQTVDKIIQASQEYGFFQPFEEISKEANENGWVYMGSNSFAPKGAYMWRDNLKHSCYPLEETMKHWPQYPARYREVVATYIKEIKRLSLRILEAICQGLGLEKGHLEGMSHVEFLTASSYPPCPDPSLTLGLLGHLDHSLITILFQNLEGLQVLKDGKWIGVEVVPNAFVVNIGTQIQIISNGKLTSAEHRVVTNSGKGRTSIATFINPMPDCIIEPAKLLVNEANPPLYPSLSFKEFVNVSKAFGPFTDAVKTTVPSN</sequence>
<gene>
    <name evidence="5" type="ORF">C2S53_003299</name>
</gene>
<name>A0AAD4J6U3_PERFH</name>
<dbReference type="EMBL" id="SDAM02000129">
    <property type="protein sequence ID" value="KAH6828239.1"/>
    <property type="molecule type" value="Genomic_DNA"/>
</dbReference>
<evidence type="ECO:0000313" key="6">
    <source>
        <dbReference type="Proteomes" id="UP001190926"/>
    </source>
</evidence>
<keyword evidence="3" id="KW-0560">Oxidoreductase</keyword>
<comment type="caution">
    <text evidence="5">The sequence shown here is derived from an EMBL/GenBank/DDBJ whole genome shotgun (WGS) entry which is preliminary data.</text>
</comment>
<feature type="domain" description="Fe2OG dioxygenase" evidence="4">
    <location>
        <begin position="162"/>
        <end position="260"/>
    </location>
</feature>
<reference evidence="5 6" key="1">
    <citation type="journal article" date="2021" name="Nat. Commun.">
        <title>Incipient diploidization of the medicinal plant Perilla within 10,000 years.</title>
        <authorList>
            <person name="Zhang Y."/>
            <person name="Shen Q."/>
            <person name="Leng L."/>
            <person name="Zhang D."/>
            <person name="Chen S."/>
            <person name="Shi Y."/>
            <person name="Ning Z."/>
            <person name="Chen S."/>
        </authorList>
    </citation>
    <scope>NUCLEOTIDE SEQUENCE [LARGE SCALE GENOMIC DNA]</scope>
    <source>
        <strain evidence="6">cv. PC099</strain>
    </source>
</reference>
<dbReference type="InterPro" id="IPR005123">
    <property type="entry name" value="Oxoglu/Fe-dep_dioxygenase_dom"/>
</dbReference>
<dbReference type="PROSITE" id="PS51471">
    <property type="entry name" value="FE2OG_OXY"/>
    <property type="match status" value="1"/>
</dbReference>
<dbReference type="Gene3D" id="2.60.120.330">
    <property type="entry name" value="B-lactam Antibiotic, Isopenicillin N Synthase, Chain"/>
    <property type="match status" value="1"/>
</dbReference>
<evidence type="ECO:0000259" key="4">
    <source>
        <dbReference type="PROSITE" id="PS51471"/>
    </source>
</evidence>
<protein>
    <recommendedName>
        <fullName evidence="4">Fe2OG dioxygenase domain-containing protein</fullName>
    </recommendedName>
</protein>
<comment type="similarity">
    <text evidence="3">Belongs to the iron/ascorbate-dependent oxidoreductase family.</text>
</comment>